<dbReference type="EMBL" id="CP056067">
    <property type="protein sequence ID" value="UKJ89666.1"/>
    <property type="molecule type" value="Genomic_DNA"/>
</dbReference>
<dbReference type="GO" id="GO:0030015">
    <property type="term" value="C:CCR4-NOT core complex"/>
    <property type="evidence" value="ECO:0007669"/>
    <property type="project" value="InterPro"/>
</dbReference>
<dbReference type="Proteomes" id="UP000244803">
    <property type="component" value="Chromosome 4"/>
</dbReference>
<dbReference type="InterPro" id="IPR007282">
    <property type="entry name" value="NOT2/3/5_C"/>
</dbReference>
<evidence type="ECO:0000256" key="2">
    <source>
        <dbReference type="ARBA" id="ARBA00023015"/>
    </source>
</evidence>
<dbReference type="PANTHER" id="PTHR23326">
    <property type="entry name" value="CCR4 NOT-RELATED"/>
    <property type="match status" value="1"/>
</dbReference>
<dbReference type="Gene3D" id="2.30.30.1020">
    <property type="entry name" value="CCR4-NOT complex subunit 2/3/5, C-terminal domain"/>
    <property type="match status" value="1"/>
</dbReference>
<evidence type="ECO:0000256" key="1">
    <source>
        <dbReference type="ARBA" id="ARBA00007682"/>
    </source>
</evidence>
<feature type="domain" description="NOT2/NOT3/NOT5 C-terminal" evidence="5">
    <location>
        <begin position="171"/>
        <end position="252"/>
    </location>
</feature>
<keyword evidence="2" id="KW-0805">Transcription regulation</keyword>
<keyword evidence="3" id="KW-0804">Transcription</keyword>
<sequence>MVLDISLATKEPLATESLNDDESIQNDLDKLSSSFEDLNFVDRNISDLKRELTSIDKEEGFDENHFLLENDENTLEEDYSEAEVGSKSDSQQPGSPAKSYSGPETQQDQAKFGLEGIYDAMKTYYTDKSPFLPTGKLDTEPLKQRLLQENPQPQRTLDEDSIFFDRCLSNYNYGKTTSFRNTNFPKLSLETVFYVFYNVPRDAVQDMAAKELFKRQWKYHEKNKLWFKKDQEKLTWIYFDPAYWCTRSLNLTAEVESSLMSIDDLDKLSENHD</sequence>
<organism evidence="6 7">
    <name type="scientific">Theileria orientalis</name>
    <dbReference type="NCBI Taxonomy" id="68886"/>
    <lineage>
        <taxon>Eukaryota</taxon>
        <taxon>Sar</taxon>
        <taxon>Alveolata</taxon>
        <taxon>Apicomplexa</taxon>
        <taxon>Aconoidasida</taxon>
        <taxon>Piroplasmida</taxon>
        <taxon>Theileriidae</taxon>
        <taxon>Theileria</taxon>
    </lineage>
</organism>
<dbReference type="OrthoDB" id="25391at2759"/>
<accession>A0A976M6S5</accession>
<dbReference type="InterPro" id="IPR038635">
    <property type="entry name" value="CCR4-NOT_su2/3/5_C_sf"/>
</dbReference>
<evidence type="ECO:0000313" key="6">
    <source>
        <dbReference type="EMBL" id="UKJ89666.1"/>
    </source>
</evidence>
<evidence type="ECO:0000256" key="4">
    <source>
        <dbReference type="SAM" id="MobiDB-lite"/>
    </source>
</evidence>
<gene>
    <name evidence="6" type="ORF">MACJ_002918</name>
</gene>
<dbReference type="Pfam" id="PF04153">
    <property type="entry name" value="NOT2_3_5_C"/>
    <property type="match status" value="1"/>
</dbReference>
<dbReference type="InterPro" id="IPR040168">
    <property type="entry name" value="Not2/3/5"/>
</dbReference>
<protein>
    <recommendedName>
        <fullName evidence="5">NOT2/NOT3/NOT5 C-terminal domain-containing protein</fullName>
    </recommendedName>
</protein>
<dbReference type="GO" id="GO:0006355">
    <property type="term" value="P:regulation of DNA-templated transcription"/>
    <property type="evidence" value="ECO:0007669"/>
    <property type="project" value="InterPro"/>
</dbReference>
<evidence type="ECO:0000313" key="7">
    <source>
        <dbReference type="Proteomes" id="UP000244803"/>
    </source>
</evidence>
<proteinExistence type="inferred from homology"/>
<name>A0A976M6S5_THEOR</name>
<evidence type="ECO:0000256" key="3">
    <source>
        <dbReference type="ARBA" id="ARBA00023163"/>
    </source>
</evidence>
<evidence type="ECO:0000259" key="5">
    <source>
        <dbReference type="Pfam" id="PF04153"/>
    </source>
</evidence>
<comment type="similarity">
    <text evidence="1">Belongs to the CNOT2/3/5 family.</text>
</comment>
<feature type="region of interest" description="Disordered" evidence="4">
    <location>
        <begin position="76"/>
        <end position="106"/>
    </location>
</feature>
<dbReference type="AlphaFoldDB" id="A0A976M6S5"/>
<reference evidence="6" key="1">
    <citation type="submission" date="2022-07" db="EMBL/GenBank/DDBJ databases">
        <title>Evaluation of T. orientalis genome assembly methods using nanopore sequencing and analysis of variation between genomes.</title>
        <authorList>
            <person name="Yam J."/>
            <person name="Micallef M.L."/>
            <person name="Liu M."/>
            <person name="Djordjevic S.P."/>
            <person name="Bogema D.R."/>
            <person name="Jenkins C."/>
        </authorList>
    </citation>
    <scope>NUCLEOTIDE SEQUENCE</scope>
    <source>
        <strain evidence="6">Fish Creek</strain>
    </source>
</reference>